<dbReference type="EMBL" id="CP045875">
    <property type="protein sequence ID" value="QGG46479.1"/>
    <property type="molecule type" value="Genomic_DNA"/>
</dbReference>
<keyword evidence="1" id="KW-0812">Transmembrane</keyword>
<evidence type="ECO:0000256" key="1">
    <source>
        <dbReference type="SAM" id="Phobius"/>
    </source>
</evidence>
<keyword evidence="3" id="KW-1185">Reference proteome</keyword>
<evidence type="ECO:0000313" key="2">
    <source>
        <dbReference type="EMBL" id="QGG46479.1"/>
    </source>
</evidence>
<dbReference type="AlphaFoldDB" id="A0A5Q2MYM5"/>
<proteinExistence type="predicted"/>
<dbReference type="Proteomes" id="UP000366051">
    <property type="component" value="Chromosome"/>
</dbReference>
<sequence length="54" mass="5883">MENTITYLLGGFFVALIVLSTAWSFQRKAKKTEHSCQCGGEKGCSGTGNCNHEK</sequence>
<dbReference type="RefSeq" id="WP_153724043.1">
    <property type="nucleotide sequence ID" value="NZ_CP045875.1"/>
</dbReference>
<gene>
    <name evidence="2" type="ORF">FTV88_0300</name>
</gene>
<accession>A0A5Q2MYM5</accession>
<evidence type="ECO:0008006" key="4">
    <source>
        <dbReference type="Google" id="ProtNLM"/>
    </source>
</evidence>
<protein>
    <recommendedName>
        <fullName evidence="4">FeoB-associated Cys-rich membrane protein</fullName>
    </recommendedName>
</protein>
<reference evidence="3" key="1">
    <citation type="submission" date="2019-11" db="EMBL/GenBank/DDBJ databases">
        <title>Genome sequence of Heliorestis convoluta strain HH, an alkaliphilic and minimalistic phototrophic bacterium from a soda lake in Egypt.</title>
        <authorList>
            <person name="Dewey E.D."/>
            <person name="Stokes L.M."/>
            <person name="Burchell B.M."/>
            <person name="Shaffer K.N."/>
            <person name="Huntington A.M."/>
            <person name="Baker J.M."/>
            <person name="Nadendla S."/>
            <person name="Giglio M.G."/>
            <person name="Touchman J.W."/>
            <person name="Blankenship R.E."/>
            <person name="Madigan M.T."/>
            <person name="Sattley W.M."/>
        </authorList>
    </citation>
    <scope>NUCLEOTIDE SEQUENCE [LARGE SCALE GENOMIC DNA]</scope>
    <source>
        <strain evidence="3">HH</strain>
    </source>
</reference>
<organism evidence="2 3">
    <name type="scientific">Heliorestis convoluta</name>
    <dbReference type="NCBI Taxonomy" id="356322"/>
    <lineage>
        <taxon>Bacteria</taxon>
        <taxon>Bacillati</taxon>
        <taxon>Bacillota</taxon>
        <taxon>Clostridia</taxon>
        <taxon>Eubacteriales</taxon>
        <taxon>Heliobacteriaceae</taxon>
        <taxon>Heliorestis</taxon>
    </lineage>
</organism>
<evidence type="ECO:0000313" key="3">
    <source>
        <dbReference type="Proteomes" id="UP000366051"/>
    </source>
</evidence>
<feature type="transmembrane region" description="Helical" evidence="1">
    <location>
        <begin position="6"/>
        <end position="25"/>
    </location>
</feature>
<keyword evidence="1" id="KW-1133">Transmembrane helix</keyword>
<keyword evidence="1" id="KW-0472">Membrane</keyword>
<name>A0A5Q2MYM5_9FIRM</name>
<dbReference type="KEGG" id="hcv:FTV88_0300"/>